<keyword evidence="2 6" id="KW-0812">Transmembrane</keyword>
<dbReference type="AlphaFoldDB" id="A0A6N9UGA4"/>
<dbReference type="GO" id="GO:0046677">
    <property type="term" value="P:response to antibiotic"/>
    <property type="evidence" value="ECO:0007669"/>
    <property type="project" value="UniProtKB-KW"/>
</dbReference>
<dbReference type="PANTHER" id="PTHR43077:SF11">
    <property type="entry name" value="TRANSPORT PERMEASE YVFS-RELATED"/>
    <property type="match status" value="1"/>
</dbReference>
<evidence type="ECO:0000313" key="8">
    <source>
        <dbReference type="EMBL" id="NEB15240.1"/>
    </source>
</evidence>
<keyword evidence="5" id="KW-0046">Antibiotic resistance</keyword>
<dbReference type="InterPro" id="IPR051328">
    <property type="entry name" value="T7SS_ABC-Transporter"/>
</dbReference>
<dbReference type="RefSeq" id="WP_007449110.1">
    <property type="nucleotide sequence ID" value="NZ_JAAGMB010000030.1"/>
</dbReference>
<evidence type="ECO:0000256" key="3">
    <source>
        <dbReference type="ARBA" id="ARBA00022989"/>
    </source>
</evidence>
<protein>
    <submittedName>
        <fullName evidence="8">ABC transporter permease</fullName>
    </submittedName>
</protein>
<feature type="transmembrane region" description="Helical" evidence="6">
    <location>
        <begin position="125"/>
        <end position="148"/>
    </location>
</feature>
<evidence type="ECO:0000256" key="4">
    <source>
        <dbReference type="ARBA" id="ARBA00023136"/>
    </source>
</evidence>
<gene>
    <name evidence="8" type="ORF">G3I46_01695</name>
</gene>
<dbReference type="Proteomes" id="UP000469545">
    <property type="component" value="Unassembled WGS sequence"/>
</dbReference>
<evidence type="ECO:0000256" key="2">
    <source>
        <dbReference type="ARBA" id="ARBA00022692"/>
    </source>
</evidence>
<dbReference type="PIRSF" id="PIRSF006648">
    <property type="entry name" value="DrrB"/>
    <property type="match status" value="1"/>
</dbReference>
<dbReference type="EMBL" id="JAAGMB010000030">
    <property type="protein sequence ID" value="NEB15240.1"/>
    <property type="molecule type" value="Genomic_DNA"/>
</dbReference>
<evidence type="ECO:0000256" key="6">
    <source>
        <dbReference type="SAM" id="Phobius"/>
    </source>
</evidence>
<evidence type="ECO:0000256" key="5">
    <source>
        <dbReference type="ARBA" id="ARBA00023251"/>
    </source>
</evidence>
<dbReference type="GO" id="GO:0140359">
    <property type="term" value="F:ABC-type transporter activity"/>
    <property type="evidence" value="ECO:0007669"/>
    <property type="project" value="InterPro"/>
</dbReference>
<evidence type="ECO:0000259" key="7">
    <source>
        <dbReference type="Pfam" id="PF01061"/>
    </source>
</evidence>
<evidence type="ECO:0000256" key="1">
    <source>
        <dbReference type="ARBA" id="ARBA00004141"/>
    </source>
</evidence>
<comment type="caution">
    <text evidence="8">The sequence shown here is derived from an EMBL/GenBank/DDBJ whole genome shotgun (WGS) entry which is preliminary data.</text>
</comment>
<evidence type="ECO:0000313" key="9">
    <source>
        <dbReference type="Proteomes" id="UP000469545"/>
    </source>
</evidence>
<feature type="transmembrane region" description="Helical" evidence="6">
    <location>
        <begin position="160"/>
        <end position="183"/>
    </location>
</feature>
<organism evidence="8 9">
    <name type="scientific">Streptomyces coelicoflavus</name>
    <dbReference type="NCBI Taxonomy" id="285562"/>
    <lineage>
        <taxon>Bacteria</taxon>
        <taxon>Bacillati</taxon>
        <taxon>Actinomycetota</taxon>
        <taxon>Actinomycetes</taxon>
        <taxon>Kitasatosporales</taxon>
        <taxon>Streptomycetaceae</taxon>
        <taxon>Streptomyces</taxon>
    </lineage>
</organism>
<feature type="transmembrane region" description="Helical" evidence="6">
    <location>
        <begin position="93"/>
        <end position="119"/>
    </location>
</feature>
<accession>A0A6N9UGA4</accession>
<proteinExistence type="predicted"/>
<keyword evidence="4 6" id="KW-0472">Membrane</keyword>
<dbReference type="InterPro" id="IPR000412">
    <property type="entry name" value="ABC_2_transport"/>
</dbReference>
<sequence length="242" mass="25109">MKSGTIDYLRLETRRTLRDPGFVIGGVAMPVLMYLLFTNLGGDAGEWKTGAMVGMAAYGAVGSALNTGGGVAEDRAIGWLRQLRVTPMPPHQVVAGRALTASVTVLPAIAAVLGAGGLINGVRLAAWQWAALALLLWLGSVPFTLLGLGNGYRLTGQTTGVANMVANLGLAVLGGLWFPLALFPEWLRTVSSYTPTNRFAQLGTSVATGQAPPAGGILVLAGWLLAFGAYAVLSYRRGAGND</sequence>
<keyword evidence="9" id="KW-1185">Reference proteome</keyword>
<dbReference type="GO" id="GO:0043190">
    <property type="term" value="C:ATP-binding cassette (ABC) transporter complex"/>
    <property type="evidence" value="ECO:0007669"/>
    <property type="project" value="InterPro"/>
</dbReference>
<dbReference type="Pfam" id="PF01061">
    <property type="entry name" value="ABC2_membrane"/>
    <property type="match status" value="1"/>
</dbReference>
<feature type="transmembrane region" description="Helical" evidence="6">
    <location>
        <begin position="214"/>
        <end position="233"/>
    </location>
</feature>
<comment type="subcellular location">
    <subcellularLocation>
        <location evidence="1">Membrane</location>
        <topology evidence="1">Multi-pass membrane protein</topology>
    </subcellularLocation>
</comment>
<reference evidence="8 9" key="1">
    <citation type="submission" date="2020-01" db="EMBL/GenBank/DDBJ databases">
        <title>Insect and environment-associated Actinomycetes.</title>
        <authorList>
            <person name="Currrie C."/>
            <person name="Chevrette M."/>
            <person name="Carlson C."/>
            <person name="Stubbendieck R."/>
            <person name="Wendt-Pienkowski E."/>
        </authorList>
    </citation>
    <scope>NUCLEOTIDE SEQUENCE [LARGE SCALE GENOMIC DNA]</scope>
    <source>
        <strain evidence="8 9">SID14172</strain>
    </source>
</reference>
<dbReference type="InterPro" id="IPR013525">
    <property type="entry name" value="ABC2_TM"/>
</dbReference>
<keyword evidence="3 6" id="KW-1133">Transmembrane helix</keyword>
<feature type="domain" description="ABC-2 type transporter transmembrane" evidence="7">
    <location>
        <begin position="12"/>
        <end position="196"/>
    </location>
</feature>
<name>A0A6N9UGA4_9ACTN</name>
<feature type="transmembrane region" description="Helical" evidence="6">
    <location>
        <begin position="52"/>
        <end position="72"/>
    </location>
</feature>
<feature type="transmembrane region" description="Helical" evidence="6">
    <location>
        <begin position="21"/>
        <end position="40"/>
    </location>
</feature>
<dbReference type="PANTHER" id="PTHR43077">
    <property type="entry name" value="TRANSPORT PERMEASE YVFS-RELATED"/>
    <property type="match status" value="1"/>
</dbReference>